<feature type="region of interest" description="Disordered" evidence="1">
    <location>
        <begin position="1"/>
        <end position="30"/>
    </location>
</feature>
<protein>
    <submittedName>
        <fullName evidence="2">Uncharacterized protein</fullName>
    </submittedName>
</protein>
<feature type="compositionally biased region" description="Basic and acidic residues" evidence="1">
    <location>
        <begin position="7"/>
        <end position="30"/>
    </location>
</feature>
<organism evidence="2 3">
    <name type="scientific">Dendrobium chrysotoxum</name>
    <name type="common">Orchid</name>
    <dbReference type="NCBI Taxonomy" id="161865"/>
    <lineage>
        <taxon>Eukaryota</taxon>
        <taxon>Viridiplantae</taxon>
        <taxon>Streptophyta</taxon>
        <taxon>Embryophyta</taxon>
        <taxon>Tracheophyta</taxon>
        <taxon>Spermatophyta</taxon>
        <taxon>Magnoliopsida</taxon>
        <taxon>Liliopsida</taxon>
        <taxon>Asparagales</taxon>
        <taxon>Orchidaceae</taxon>
        <taxon>Epidendroideae</taxon>
        <taxon>Malaxideae</taxon>
        <taxon>Dendrobiinae</taxon>
        <taxon>Dendrobium</taxon>
    </lineage>
</organism>
<accession>A0AAV7HF96</accession>
<keyword evidence="3" id="KW-1185">Reference proteome</keyword>
<sequence length="62" mass="7066">MLSLPEATKDENSIVRENQEKLGVEEASKDEPILSVPEVTEEEYSVVRDNQEKLGCKMRVNM</sequence>
<name>A0AAV7HF96_DENCH</name>
<comment type="caution">
    <text evidence="2">The sequence shown here is derived from an EMBL/GenBank/DDBJ whole genome shotgun (WGS) entry which is preliminary data.</text>
</comment>
<evidence type="ECO:0000313" key="3">
    <source>
        <dbReference type="Proteomes" id="UP000775213"/>
    </source>
</evidence>
<evidence type="ECO:0000313" key="2">
    <source>
        <dbReference type="EMBL" id="KAH0466489.1"/>
    </source>
</evidence>
<dbReference type="EMBL" id="JAGFBR010000005">
    <property type="protein sequence ID" value="KAH0466489.1"/>
    <property type="molecule type" value="Genomic_DNA"/>
</dbReference>
<proteinExistence type="predicted"/>
<reference evidence="2 3" key="1">
    <citation type="journal article" date="2021" name="Hortic Res">
        <title>Chromosome-scale assembly of the Dendrobium chrysotoxum genome enhances the understanding of orchid evolution.</title>
        <authorList>
            <person name="Zhang Y."/>
            <person name="Zhang G.Q."/>
            <person name="Zhang D."/>
            <person name="Liu X.D."/>
            <person name="Xu X.Y."/>
            <person name="Sun W.H."/>
            <person name="Yu X."/>
            <person name="Zhu X."/>
            <person name="Wang Z.W."/>
            <person name="Zhao X."/>
            <person name="Zhong W.Y."/>
            <person name="Chen H."/>
            <person name="Yin W.L."/>
            <person name="Huang T."/>
            <person name="Niu S.C."/>
            <person name="Liu Z.J."/>
        </authorList>
    </citation>
    <scope>NUCLEOTIDE SEQUENCE [LARGE SCALE GENOMIC DNA]</scope>
    <source>
        <strain evidence="2">Lindl</strain>
    </source>
</reference>
<evidence type="ECO:0000256" key="1">
    <source>
        <dbReference type="SAM" id="MobiDB-lite"/>
    </source>
</evidence>
<dbReference type="AlphaFoldDB" id="A0AAV7HF96"/>
<dbReference type="Proteomes" id="UP000775213">
    <property type="component" value="Unassembled WGS sequence"/>
</dbReference>
<gene>
    <name evidence="2" type="ORF">IEQ34_003727</name>
</gene>